<dbReference type="InterPro" id="IPR013783">
    <property type="entry name" value="Ig-like_fold"/>
</dbReference>
<feature type="non-terminal residue" evidence="3">
    <location>
        <position position="1"/>
    </location>
</feature>
<dbReference type="EMBL" id="BSDZ01000026">
    <property type="protein sequence ID" value="GLI65851.1"/>
    <property type="molecule type" value="Genomic_DNA"/>
</dbReference>
<evidence type="ECO:0000256" key="1">
    <source>
        <dbReference type="ARBA" id="ARBA00022801"/>
    </source>
</evidence>
<dbReference type="PANTHER" id="PTHR46521">
    <property type="entry name" value="SUCROSE-PHOSPHATASE 2-RELATED"/>
    <property type="match status" value="1"/>
</dbReference>
<gene>
    <name evidence="3" type="ORF">VaNZ11_009482</name>
</gene>
<dbReference type="InterPro" id="IPR006380">
    <property type="entry name" value="SPP-like_dom"/>
</dbReference>
<dbReference type="InterPro" id="IPR023214">
    <property type="entry name" value="HAD_sf"/>
</dbReference>
<dbReference type="Gene3D" id="2.60.40.10">
    <property type="entry name" value="Immunoglobulins"/>
    <property type="match status" value="1"/>
</dbReference>
<name>A0ABQ5S7N1_9CHLO</name>
<dbReference type="InterPro" id="IPR006379">
    <property type="entry name" value="HAD-SF_hydro_IIB"/>
</dbReference>
<organism evidence="3 4">
    <name type="scientific">Volvox africanus</name>
    <dbReference type="NCBI Taxonomy" id="51714"/>
    <lineage>
        <taxon>Eukaryota</taxon>
        <taxon>Viridiplantae</taxon>
        <taxon>Chlorophyta</taxon>
        <taxon>core chlorophytes</taxon>
        <taxon>Chlorophyceae</taxon>
        <taxon>CS clade</taxon>
        <taxon>Chlamydomonadales</taxon>
        <taxon>Volvocaceae</taxon>
        <taxon>Volvox</taxon>
    </lineage>
</organism>
<dbReference type="SUPFAM" id="SSF56784">
    <property type="entry name" value="HAD-like"/>
    <property type="match status" value="1"/>
</dbReference>
<keyword evidence="1" id="KW-0378">Hydrolase</keyword>
<feature type="domain" description="Sucrose phosphatase-like" evidence="2">
    <location>
        <begin position="187"/>
        <end position="459"/>
    </location>
</feature>
<dbReference type="SFLD" id="SFLDG01140">
    <property type="entry name" value="C2.B:_Phosphomannomutase_and_P"/>
    <property type="match status" value="1"/>
</dbReference>
<evidence type="ECO:0000313" key="4">
    <source>
        <dbReference type="Proteomes" id="UP001165090"/>
    </source>
</evidence>
<accession>A0ABQ5S7N1</accession>
<dbReference type="Proteomes" id="UP001165090">
    <property type="component" value="Unassembled WGS sequence"/>
</dbReference>
<dbReference type="PANTHER" id="PTHR46521:SF4">
    <property type="entry name" value="SUCROSE-PHOSPHATASE 2-RELATED"/>
    <property type="match status" value="1"/>
</dbReference>
<dbReference type="SFLD" id="SFLDS00003">
    <property type="entry name" value="Haloacid_Dehalogenase"/>
    <property type="match status" value="1"/>
</dbReference>
<evidence type="ECO:0000259" key="2">
    <source>
        <dbReference type="Pfam" id="PF05116"/>
    </source>
</evidence>
<comment type="caution">
    <text evidence="3">The sequence shown here is derived from an EMBL/GenBank/DDBJ whole genome shotgun (WGS) entry which is preliminary data.</text>
</comment>
<dbReference type="SFLD" id="SFLDG01141">
    <property type="entry name" value="C2.B.1:_Sucrose_Phosphatase_Li"/>
    <property type="match status" value="1"/>
</dbReference>
<dbReference type="Gene3D" id="3.90.1070.10">
    <property type="match status" value="1"/>
</dbReference>
<dbReference type="InterPro" id="IPR036412">
    <property type="entry name" value="HAD-like_sf"/>
</dbReference>
<protein>
    <recommendedName>
        <fullName evidence="2">Sucrose phosphatase-like domain-containing protein</fullName>
    </recommendedName>
</protein>
<proteinExistence type="predicted"/>
<reference evidence="3 4" key="1">
    <citation type="journal article" date="2023" name="IScience">
        <title>Expanded male sex-determining region conserved during the evolution of homothallism in the green alga Volvox.</title>
        <authorList>
            <person name="Yamamoto K."/>
            <person name="Matsuzaki R."/>
            <person name="Mahakham W."/>
            <person name="Heman W."/>
            <person name="Sekimoto H."/>
            <person name="Kawachi M."/>
            <person name="Minakuchi Y."/>
            <person name="Toyoda A."/>
            <person name="Nozaki H."/>
        </authorList>
    </citation>
    <scope>NUCLEOTIDE SEQUENCE [LARGE SCALE GENOMIC DNA]</scope>
    <source>
        <strain evidence="3 4">NIES-4468</strain>
    </source>
</reference>
<dbReference type="NCBIfam" id="TIGR01484">
    <property type="entry name" value="HAD-SF-IIB"/>
    <property type="match status" value="1"/>
</dbReference>
<dbReference type="InterPro" id="IPR051518">
    <property type="entry name" value="Sucrose_Phosphatase"/>
</dbReference>
<dbReference type="Gene3D" id="3.40.50.1000">
    <property type="entry name" value="HAD superfamily/HAD-like"/>
    <property type="match status" value="1"/>
</dbReference>
<dbReference type="Pfam" id="PF05116">
    <property type="entry name" value="S6PP"/>
    <property type="match status" value="1"/>
</dbReference>
<keyword evidence="4" id="KW-1185">Reference proteome</keyword>
<sequence>IIDYAIKSQPLIIRTIHLTVSSVSRMSQLRGAPTQQGQGSCCIKAQNRKCHMSLGRSIYGRRISLACSATAETLRSTDAPSSATGPSLKLFYRTGWDRAIVHGSLCGSTWRDFPLGKAAGGPERWLVAEISLPSAVAPAGIPLLEFVVADVGKSTWDKPASGGNYRLEAPGVYSLRSGSLRKVGGRPVMVVSDLDGTMVGDDTATAAFKSWWEDGGALRGGVLVYNTGRSLDSFLELLRTKASVMAVPDALILAVGTSVYLRNPAGGPPDQPSGWKEDWEWSAALDERWNLKAARDACYKALAEVGSDNMHFRPKEELNDHKITCGVADPKAAVAVARVKGELAAAGVAANVITSGHGGWKYMDVVPIRAGKLEALNHVRRHFGFSVASTVACGDSGNDILMLSGENLAIVVGNAQPDLRQWTQQQQASEQPLPSGKQRMLLASRKEAWGILEGLEHFGFKS</sequence>
<evidence type="ECO:0000313" key="3">
    <source>
        <dbReference type="EMBL" id="GLI65851.1"/>
    </source>
</evidence>